<feature type="compositionally biased region" description="Basic and acidic residues" evidence="1">
    <location>
        <begin position="61"/>
        <end position="70"/>
    </location>
</feature>
<dbReference type="PANTHER" id="PTHR38431:SF1">
    <property type="entry name" value="BLL2305 PROTEIN"/>
    <property type="match status" value="1"/>
</dbReference>
<dbReference type="NCBIfam" id="TIGR01764">
    <property type="entry name" value="excise"/>
    <property type="match status" value="1"/>
</dbReference>
<dbReference type="InterPro" id="IPR041657">
    <property type="entry name" value="HTH_17"/>
</dbReference>
<proteinExistence type="predicted"/>
<accession>A0ABR8PMS6</accession>
<dbReference type="Proteomes" id="UP000659496">
    <property type="component" value="Unassembled WGS sequence"/>
</dbReference>
<feature type="domain" description="PBP" evidence="2">
    <location>
        <begin position="122"/>
        <end position="310"/>
    </location>
</feature>
<dbReference type="PANTHER" id="PTHR38431">
    <property type="entry name" value="BLL2305 PROTEIN"/>
    <property type="match status" value="1"/>
</dbReference>
<organism evidence="4 5">
    <name type="scientific">Sporosarcina gallistercoris</name>
    <dbReference type="NCBI Taxonomy" id="2762245"/>
    <lineage>
        <taxon>Bacteria</taxon>
        <taxon>Bacillati</taxon>
        <taxon>Bacillota</taxon>
        <taxon>Bacilli</taxon>
        <taxon>Bacillales</taxon>
        <taxon>Caryophanaceae</taxon>
        <taxon>Sporosarcina</taxon>
    </lineage>
</organism>
<dbReference type="Pfam" id="PF12728">
    <property type="entry name" value="HTH_17"/>
    <property type="match status" value="1"/>
</dbReference>
<dbReference type="InterPro" id="IPR024370">
    <property type="entry name" value="PBP_domain"/>
</dbReference>
<evidence type="ECO:0000313" key="5">
    <source>
        <dbReference type="Proteomes" id="UP000659496"/>
    </source>
</evidence>
<evidence type="ECO:0000259" key="3">
    <source>
        <dbReference type="Pfam" id="PF12728"/>
    </source>
</evidence>
<gene>
    <name evidence="4" type="ORF">H9659_14080</name>
</gene>
<dbReference type="InterPro" id="IPR010093">
    <property type="entry name" value="SinI_DNA-bd"/>
</dbReference>
<feature type="region of interest" description="Disordered" evidence="1">
    <location>
        <begin position="61"/>
        <end position="91"/>
    </location>
</feature>
<protein>
    <submittedName>
        <fullName evidence="4">Helix-turn-helix transcriptional regulator</fullName>
    </submittedName>
</protein>
<dbReference type="Gene3D" id="3.40.190.10">
    <property type="entry name" value="Periplasmic binding protein-like II"/>
    <property type="match status" value="1"/>
</dbReference>
<name>A0ABR8PMS6_9BACL</name>
<evidence type="ECO:0000256" key="1">
    <source>
        <dbReference type="SAM" id="MobiDB-lite"/>
    </source>
</evidence>
<comment type="caution">
    <text evidence="4">The sequence shown here is derived from an EMBL/GenBank/DDBJ whole genome shotgun (WGS) entry which is preliminary data.</text>
</comment>
<keyword evidence="5" id="KW-1185">Reference proteome</keyword>
<evidence type="ECO:0000259" key="2">
    <source>
        <dbReference type="Pfam" id="PF12727"/>
    </source>
</evidence>
<dbReference type="EMBL" id="JACSQY010000013">
    <property type="protein sequence ID" value="MBD7909462.1"/>
    <property type="molecule type" value="Genomic_DNA"/>
</dbReference>
<feature type="domain" description="Helix-turn-helix" evidence="3">
    <location>
        <begin position="14"/>
        <end position="61"/>
    </location>
</feature>
<evidence type="ECO:0000313" key="4">
    <source>
        <dbReference type="EMBL" id="MBD7909462.1"/>
    </source>
</evidence>
<dbReference type="Pfam" id="PF12727">
    <property type="entry name" value="PBP_like"/>
    <property type="match status" value="1"/>
</dbReference>
<sequence length="337" mass="37406">MEVCCMNSQDKVSYTTEDLADLLQVSKLTVYDLIKKGEIIAYRVGRQMRIDASDFEAYKDRMKGGSDRASTKSAEPAATDPEPVMPPVLKDSAISPLPQPRSLQHVIISGQDVTLDLLANAITAASSNYRTLRSHTGSLNNLFALVQGEADIVSTHLFDGDTGSYNIPYIRRILIGRDYTVVNLLSRSAGFYVQSGNPKNITSWRDLNRNDIQIVNRELGSGIRVLLDERLRLEGVLPKTISGYEHIEMTHLAVASKVAAGEADIGVGIEKIANLVNVDYIPMTVEQYDLVMLKKEDNTTLRETVLNILQSETFKKELATIKGYDFSRMGQILYDTP</sequence>
<reference evidence="4 5" key="1">
    <citation type="submission" date="2020-08" db="EMBL/GenBank/DDBJ databases">
        <title>A Genomic Blueprint of the Chicken Gut Microbiome.</title>
        <authorList>
            <person name="Gilroy R."/>
            <person name="Ravi A."/>
            <person name="Getino M."/>
            <person name="Pursley I."/>
            <person name="Horton D.L."/>
            <person name="Alikhan N.-F."/>
            <person name="Baker D."/>
            <person name="Gharbi K."/>
            <person name="Hall N."/>
            <person name="Watson M."/>
            <person name="Adriaenssens E.M."/>
            <person name="Foster-Nyarko E."/>
            <person name="Jarju S."/>
            <person name="Secka A."/>
            <person name="Antonio M."/>
            <person name="Oren A."/>
            <person name="Chaudhuri R."/>
            <person name="La Ragione R.M."/>
            <person name="Hildebrand F."/>
            <person name="Pallen M.J."/>
        </authorList>
    </citation>
    <scope>NUCLEOTIDE SEQUENCE [LARGE SCALE GENOMIC DNA]</scope>
    <source>
        <strain evidence="4 5">Sa3CUA8</strain>
    </source>
</reference>
<dbReference type="SUPFAM" id="SSF53850">
    <property type="entry name" value="Periplasmic binding protein-like II"/>
    <property type="match status" value="1"/>
</dbReference>